<evidence type="ECO:0000313" key="2">
    <source>
        <dbReference type="Proteomes" id="UP000325315"/>
    </source>
</evidence>
<organism evidence="1 2">
    <name type="scientific">Gossypium australe</name>
    <dbReference type="NCBI Taxonomy" id="47621"/>
    <lineage>
        <taxon>Eukaryota</taxon>
        <taxon>Viridiplantae</taxon>
        <taxon>Streptophyta</taxon>
        <taxon>Embryophyta</taxon>
        <taxon>Tracheophyta</taxon>
        <taxon>Spermatophyta</taxon>
        <taxon>Magnoliopsida</taxon>
        <taxon>eudicotyledons</taxon>
        <taxon>Gunneridae</taxon>
        <taxon>Pentapetalae</taxon>
        <taxon>rosids</taxon>
        <taxon>malvids</taxon>
        <taxon>Malvales</taxon>
        <taxon>Malvaceae</taxon>
        <taxon>Malvoideae</taxon>
        <taxon>Gossypium</taxon>
    </lineage>
</organism>
<dbReference type="OrthoDB" id="1002010at2759"/>
<dbReference type="EMBL" id="SMMG02000007">
    <property type="protein sequence ID" value="KAA3465053.1"/>
    <property type="molecule type" value="Genomic_DNA"/>
</dbReference>
<proteinExistence type="predicted"/>
<dbReference type="AlphaFoldDB" id="A0A5B6V7N7"/>
<sequence>MRYSRKPIELKMENNMGKYEGRGEEANSEDIFIEFVDGKKRQRYNIEGDGSDNNKRVLEEGFKNALSATAIKLADRAQ</sequence>
<keyword evidence="2" id="KW-1185">Reference proteome</keyword>
<reference evidence="2" key="1">
    <citation type="journal article" date="2019" name="Plant Biotechnol. J.">
        <title>Genome sequencing of the Australian wild diploid species Gossypium australe highlights disease resistance and delayed gland morphogenesis.</title>
        <authorList>
            <person name="Cai Y."/>
            <person name="Cai X."/>
            <person name="Wang Q."/>
            <person name="Wang P."/>
            <person name="Zhang Y."/>
            <person name="Cai C."/>
            <person name="Xu Y."/>
            <person name="Wang K."/>
            <person name="Zhou Z."/>
            <person name="Wang C."/>
            <person name="Geng S."/>
            <person name="Li B."/>
            <person name="Dong Q."/>
            <person name="Hou Y."/>
            <person name="Wang H."/>
            <person name="Ai P."/>
            <person name="Liu Z."/>
            <person name="Yi F."/>
            <person name="Sun M."/>
            <person name="An G."/>
            <person name="Cheng J."/>
            <person name="Zhang Y."/>
            <person name="Shi Q."/>
            <person name="Xie Y."/>
            <person name="Shi X."/>
            <person name="Chang Y."/>
            <person name="Huang F."/>
            <person name="Chen Y."/>
            <person name="Hong S."/>
            <person name="Mi L."/>
            <person name="Sun Q."/>
            <person name="Zhang L."/>
            <person name="Zhou B."/>
            <person name="Peng R."/>
            <person name="Zhang X."/>
            <person name="Liu F."/>
        </authorList>
    </citation>
    <scope>NUCLEOTIDE SEQUENCE [LARGE SCALE GENOMIC DNA]</scope>
    <source>
        <strain evidence="2">cv. PA1801</strain>
    </source>
</reference>
<dbReference type="Proteomes" id="UP000325315">
    <property type="component" value="Unassembled WGS sequence"/>
</dbReference>
<accession>A0A5B6V7N7</accession>
<protein>
    <submittedName>
        <fullName evidence="1">Uncharacterized protein</fullName>
    </submittedName>
</protein>
<evidence type="ECO:0000313" key="1">
    <source>
        <dbReference type="EMBL" id="KAA3465053.1"/>
    </source>
</evidence>
<comment type="caution">
    <text evidence="1">The sequence shown here is derived from an EMBL/GenBank/DDBJ whole genome shotgun (WGS) entry which is preliminary data.</text>
</comment>
<name>A0A5B6V7N7_9ROSI</name>
<gene>
    <name evidence="1" type="ORF">EPI10_000258</name>
</gene>